<keyword evidence="2" id="KW-1133">Transmembrane helix</keyword>
<evidence type="ECO:0008006" key="5">
    <source>
        <dbReference type="Google" id="ProtNLM"/>
    </source>
</evidence>
<proteinExistence type="predicted"/>
<keyword evidence="2" id="KW-0472">Membrane</keyword>
<dbReference type="RefSeq" id="XP_024333244.1">
    <property type="nucleotide sequence ID" value="XM_024488332.1"/>
</dbReference>
<feature type="region of interest" description="Disordered" evidence="1">
    <location>
        <begin position="210"/>
        <end position="233"/>
    </location>
</feature>
<feature type="compositionally biased region" description="Gly residues" evidence="1">
    <location>
        <begin position="214"/>
        <end position="228"/>
    </location>
</feature>
<keyword evidence="4" id="KW-1185">Reference proteome</keyword>
<evidence type="ECO:0000313" key="4">
    <source>
        <dbReference type="Proteomes" id="UP000194127"/>
    </source>
</evidence>
<dbReference type="Proteomes" id="UP000194127">
    <property type="component" value="Unassembled WGS sequence"/>
</dbReference>
<dbReference type="GO" id="GO:0030427">
    <property type="term" value="C:site of polarized growth"/>
    <property type="evidence" value="ECO:0007669"/>
    <property type="project" value="TreeGrafter"/>
</dbReference>
<dbReference type="GO" id="GO:0005034">
    <property type="term" value="F:osmosensor activity"/>
    <property type="evidence" value="ECO:0007669"/>
    <property type="project" value="InterPro"/>
</dbReference>
<organism evidence="3 4">
    <name type="scientific">Postia placenta MAD-698-R-SB12</name>
    <dbReference type="NCBI Taxonomy" id="670580"/>
    <lineage>
        <taxon>Eukaryota</taxon>
        <taxon>Fungi</taxon>
        <taxon>Dikarya</taxon>
        <taxon>Basidiomycota</taxon>
        <taxon>Agaricomycotina</taxon>
        <taxon>Agaricomycetes</taxon>
        <taxon>Polyporales</taxon>
        <taxon>Adustoporiaceae</taxon>
        <taxon>Rhodonia</taxon>
    </lineage>
</organism>
<name>A0A1X6MJA3_9APHY</name>
<dbReference type="PANTHER" id="PTHR35778">
    <property type="entry name" value="SIGNALING MUCIN HKR1-RELATED"/>
    <property type="match status" value="1"/>
</dbReference>
<dbReference type="GO" id="GO:0006972">
    <property type="term" value="P:hyperosmotic response"/>
    <property type="evidence" value="ECO:0007669"/>
    <property type="project" value="TreeGrafter"/>
</dbReference>
<dbReference type="GO" id="GO:0005576">
    <property type="term" value="C:extracellular region"/>
    <property type="evidence" value="ECO:0007669"/>
    <property type="project" value="TreeGrafter"/>
</dbReference>
<dbReference type="GO" id="GO:0031505">
    <property type="term" value="P:fungal-type cell wall organization"/>
    <property type="evidence" value="ECO:0007669"/>
    <property type="project" value="TreeGrafter"/>
</dbReference>
<dbReference type="STRING" id="670580.A0A1X6MJA3"/>
<dbReference type="GO" id="GO:0030010">
    <property type="term" value="P:establishment of cell polarity"/>
    <property type="evidence" value="ECO:0007669"/>
    <property type="project" value="TreeGrafter"/>
</dbReference>
<accession>A0A1X6MJA3</accession>
<dbReference type="EMBL" id="KZ110613">
    <property type="protein sequence ID" value="OSX56450.1"/>
    <property type="molecule type" value="Genomic_DNA"/>
</dbReference>
<reference evidence="3 4" key="1">
    <citation type="submission" date="2017-04" db="EMBL/GenBank/DDBJ databases">
        <title>Genome Sequence of the Model Brown-Rot Fungus Postia placenta SB12.</title>
        <authorList>
            <consortium name="DOE Joint Genome Institute"/>
            <person name="Gaskell J."/>
            <person name="Kersten P."/>
            <person name="Larrondo L.F."/>
            <person name="Canessa P."/>
            <person name="Martinez D."/>
            <person name="Hibbett D."/>
            <person name="Schmoll M."/>
            <person name="Kubicek C.P."/>
            <person name="Martinez A.T."/>
            <person name="Yadav J."/>
            <person name="Master E."/>
            <person name="Magnuson J.K."/>
            <person name="James T."/>
            <person name="Yaver D."/>
            <person name="Berka R."/>
            <person name="Labutti K."/>
            <person name="Lipzen A."/>
            <person name="Aerts A."/>
            <person name="Barry K."/>
            <person name="Henrissat B."/>
            <person name="Blanchette R."/>
            <person name="Grigoriev I."/>
            <person name="Cullen D."/>
        </authorList>
    </citation>
    <scope>NUCLEOTIDE SEQUENCE [LARGE SCALE GENOMIC DNA]</scope>
    <source>
        <strain evidence="3 4">MAD-698-R-SB12</strain>
    </source>
</reference>
<sequence>MFCYSLNATSSASASANASSSVIISFPSSASSSSSFSFSSLSTITSSSASFSKFTATPSFESQFSYVTESTLILASPTSTFSSSSIPNNYTAVNILFQNTLNWALVANNTESSGQIFEWMPTLVASSLGISTLDVMQYALQVYQPDTYTGPDDASQLLTLWVAYVPTNQVSSLAQQLKDKNSQFYTGFNPPYSTLAAQVDAAFSVNSGSAPPAGGSGGGGSSNNGGSSGSSASKTREDAIIGVVTSLGAITLIILAFLVARAVKQRRALAHQRLAEPIDPGYDGARPDGQEFDRDSLGGQRRRSFYYAADSLRGFSEMSNAAAATYESSAGPDGGMRERRTVAPGMISTPVLRDNTMNW</sequence>
<evidence type="ECO:0000256" key="2">
    <source>
        <dbReference type="SAM" id="Phobius"/>
    </source>
</evidence>
<protein>
    <recommendedName>
        <fullName evidence="5">Mid2 domain-containing protein</fullName>
    </recommendedName>
</protein>
<feature type="transmembrane region" description="Helical" evidence="2">
    <location>
        <begin position="239"/>
        <end position="263"/>
    </location>
</feature>
<dbReference type="GO" id="GO:0001402">
    <property type="term" value="P:signal transduction involved in filamentous growth"/>
    <property type="evidence" value="ECO:0007669"/>
    <property type="project" value="TreeGrafter"/>
</dbReference>
<dbReference type="GO" id="GO:0005886">
    <property type="term" value="C:plasma membrane"/>
    <property type="evidence" value="ECO:0007669"/>
    <property type="project" value="InterPro"/>
</dbReference>
<dbReference type="GO" id="GO:0007232">
    <property type="term" value="P:osmosensory signaling pathway via Sho1 osmosensor"/>
    <property type="evidence" value="ECO:0007669"/>
    <property type="project" value="InterPro"/>
</dbReference>
<dbReference type="GO" id="GO:0009986">
    <property type="term" value="C:cell surface"/>
    <property type="evidence" value="ECO:0007669"/>
    <property type="project" value="TreeGrafter"/>
</dbReference>
<gene>
    <name evidence="3" type="ORF">POSPLADRAFT_1175189</name>
</gene>
<dbReference type="OrthoDB" id="3366093at2759"/>
<dbReference type="AlphaFoldDB" id="A0A1X6MJA3"/>
<dbReference type="InterPro" id="IPR039295">
    <property type="entry name" value="MSB2"/>
</dbReference>
<keyword evidence="2" id="KW-0812">Transmembrane</keyword>
<dbReference type="GeneID" id="36333281"/>
<dbReference type="PANTHER" id="PTHR35778:SF1">
    <property type="entry name" value="SIGNALING MUCIN HKR1-RELATED"/>
    <property type="match status" value="1"/>
</dbReference>
<evidence type="ECO:0000313" key="3">
    <source>
        <dbReference type="EMBL" id="OSX56450.1"/>
    </source>
</evidence>
<evidence type="ECO:0000256" key="1">
    <source>
        <dbReference type="SAM" id="MobiDB-lite"/>
    </source>
</evidence>